<dbReference type="PANTHER" id="PTHR42852">
    <property type="entry name" value="THIOL:DISULFIDE INTERCHANGE PROTEIN DSBE"/>
    <property type="match status" value="1"/>
</dbReference>
<dbReference type="InterPro" id="IPR013766">
    <property type="entry name" value="Thioredoxin_domain"/>
</dbReference>
<name>A0A2A5WHI4_9GAMM</name>
<dbReference type="PANTHER" id="PTHR42852:SF13">
    <property type="entry name" value="PROTEIN DIPZ"/>
    <property type="match status" value="1"/>
</dbReference>
<dbReference type="CDD" id="cd02966">
    <property type="entry name" value="TlpA_like_family"/>
    <property type="match status" value="1"/>
</dbReference>
<dbReference type="Proteomes" id="UP000219327">
    <property type="component" value="Unassembled WGS sequence"/>
</dbReference>
<dbReference type="Gene3D" id="3.40.30.10">
    <property type="entry name" value="Glutaredoxin"/>
    <property type="match status" value="1"/>
</dbReference>
<reference evidence="3 4" key="1">
    <citation type="submission" date="2017-08" db="EMBL/GenBank/DDBJ databases">
        <title>Fine stratification of microbial communities through a metagenomic profile of the photic zone.</title>
        <authorList>
            <person name="Haro-Moreno J.M."/>
            <person name="Lopez-Perez M."/>
            <person name="De La Torre J."/>
            <person name="Picazo A."/>
            <person name="Camacho A."/>
            <person name="Rodriguez-Valera F."/>
        </authorList>
    </citation>
    <scope>NUCLEOTIDE SEQUENCE [LARGE SCALE GENOMIC DNA]</scope>
    <source>
        <strain evidence="3">MED-G24</strain>
    </source>
</reference>
<evidence type="ECO:0000256" key="1">
    <source>
        <dbReference type="ARBA" id="ARBA00023284"/>
    </source>
</evidence>
<dbReference type="SUPFAM" id="SSF52833">
    <property type="entry name" value="Thioredoxin-like"/>
    <property type="match status" value="1"/>
</dbReference>
<feature type="domain" description="Thioredoxin" evidence="2">
    <location>
        <begin position="37"/>
        <end position="171"/>
    </location>
</feature>
<dbReference type="AlphaFoldDB" id="A0A2A5WHI4"/>
<gene>
    <name evidence="3" type="ORF">CNE99_10770</name>
</gene>
<dbReference type="InterPro" id="IPR000866">
    <property type="entry name" value="AhpC/TSA"/>
</dbReference>
<evidence type="ECO:0000313" key="4">
    <source>
        <dbReference type="Proteomes" id="UP000219327"/>
    </source>
</evidence>
<organism evidence="3 4">
    <name type="scientific">OM182 bacterium MED-G24</name>
    <dbReference type="NCBI Taxonomy" id="1986255"/>
    <lineage>
        <taxon>Bacteria</taxon>
        <taxon>Pseudomonadati</taxon>
        <taxon>Pseudomonadota</taxon>
        <taxon>Gammaproteobacteria</taxon>
        <taxon>OMG group</taxon>
        <taxon>OM182 clade</taxon>
    </lineage>
</organism>
<keyword evidence="1" id="KW-0676">Redox-active center</keyword>
<dbReference type="PROSITE" id="PS51352">
    <property type="entry name" value="THIOREDOXIN_2"/>
    <property type="match status" value="1"/>
</dbReference>
<dbReference type="GO" id="GO:0015036">
    <property type="term" value="F:disulfide oxidoreductase activity"/>
    <property type="evidence" value="ECO:0007669"/>
    <property type="project" value="UniProtKB-ARBA"/>
</dbReference>
<dbReference type="InterPro" id="IPR050553">
    <property type="entry name" value="Thioredoxin_ResA/DsbE_sf"/>
</dbReference>
<protein>
    <submittedName>
        <fullName evidence="3">Thioredoxin</fullName>
    </submittedName>
</protein>
<evidence type="ECO:0000259" key="2">
    <source>
        <dbReference type="PROSITE" id="PS51352"/>
    </source>
</evidence>
<dbReference type="InterPro" id="IPR036249">
    <property type="entry name" value="Thioredoxin-like_sf"/>
</dbReference>
<accession>A0A2A5WHI4</accession>
<dbReference type="InterPro" id="IPR017937">
    <property type="entry name" value="Thioredoxin_CS"/>
</dbReference>
<dbReference type="GO" id="GO:0016209">
    <property type="term" value="F:antioxidant activity"/>
    <property type="evidence" value="ECO:0007669"/>
    <property type="project" value="InterPro"/>
</dbReference>
<sequence>MDTKVNGADCRADGHRCNRWEGPALMTRAMLLTVMLTLSGCEEPAVEFVDTGSVRHIIDNEKWMLINYWALWCGPCRTEIPELNQLVRDHDETLVVYGVNFDQPGPDKMVSAVEQMGIEFPVFQNDPYQMLGYEQPQILPTTILVAPGNVIHKVLVGPQTVESLLEAIADE</sequence>
<proteinExistence type="predicted"/>
<dbReference type="EMBL" id="NTKD01000084">
    <property type="protein sequence ID" value="PDH35704.1"/>
    <property type="molecule type" value="Genomic_DNA"/>
</dbReference>
<comment type="caution">
    <text evidence="3">The sequence shown here is derived from an EMBL/GenBank/DDBJ whole genome shotgun (WGS) entry which is preliminary data.</text>
</comment>
<evidence type="ECO:0000313" key="3">
    <source>
        <dbReference type="EMBL" id="PDH35704.1"/>
    </source>
</evidence>
<dbReference type="PROSITE" id="PS00194">
    <property type="entry name" value="THIOREDOXIN_1"/>
    <property type="match status" value="1"/>
</dbReference>
<dbReference type="Pfam" id="PF00578">
    <property type="entry name" value="AhpC-TSA"/>
    <property type="match status" value="1"/>
</dbReference>